<reference evidence="1" key="1">
    <citation type="journal article" date="2012" name="Genes Dev.">
        <title>A molecular wound response program associated with regeneration initiation in planarians.</title>
        <authorList>
            <person name="Wenemoser D."/>
            <person name="Lapan S.W."/>
            <person name="Wilkinson A.W."/>
            <person name="Bell G.W."/>
            <person name="Reddien P.W."/>
        </authorList>
    </citation>
    <scope>NUCLEOTIDE SEQUENCE</scope>
</reference>
<dbReference type="AlphaFoldDB" id="I1ZIH8"/>
<protein>
    <submittedName>
        <fullName evidence="1">Uncharacterized protein</fullName>
    </submittedName>
</protein>
<evidence type="ECO:0000313" key="1">
    <source>
        <dbReference type="EMBL" id="AFJ24832.1"/>
    </source>
</evidence>
<feature type="non-terminal residue" evidence="1">
    <location>
        <position position="1"/>
    </location>
</feature>
<organism evidence="1">
    <name type="scientific">Schmidtea mediterranea</name>
    <name type="common">Freshwater planarian flatworm</name>
    <dbReference type="NCBI Taxonomy" id="79327"/>
    <lineage>
        <taxon>Eukaryota</taxon>
        <taxon>Metazoa</taxon>
        <taxon>Spiralia</taxon>
        <taxon>Lophotrochozoa</taxon>
        <taxon>Platyhelminthes</taxon>
        <taxon>Rhabditophora</taxon>
        <taxon>Seriata</taxon>
        <taxon>Tricladida</taxon>
        <taxon>Continenticola</taxon>
        <taxon>Geoplanoidea</taxon>
        <taxon>Dugesiidae</taxon>
        <taxon>Schmidtea</taxon>
    </lineage>
</organism>
<accession>I1ZIH8</accession>
<proteinExistence type="evidence at transcript level"/>
<sequence length="156" mass="18293">QIKLFNYQTDDCVFVNANKSVGIQKKNPFQNSSNLYISFLPNDWSFPWITCKIKHCSTQMYFCKSRFNRGFSLTDDKSDIKRLNDPRCFIIVGNSGQFCLCQSDESSLDGHFKLICEENSKLVTEKYEGNLNIIKNVWIGNRNKSQYFWSPWSRKI</sequence>
<dbReference type="EMBL" id="JX010589">
    <property type="protein sequence ID" value="AFJ24832.1"/>
    <property type="molecule type" value="mRNA"/>
</dbReference>
<name>I1ZIH8_SCHMD</name>